<gene>
    <name evidence="2" type="ORF">AB0T83_04495</name>
</gene>
<evidence type="ECO:0000313" key="2">
    <source>
        <dbReference type="EMBL" id="MEV8466043.1"/>
    </source>
</evidence>
<name>A0ABV3L3I1_9RHOB</name>
<feature type="domain" description="CREG-like beta-barrel" evidence="1">
    <location>
        <begin position="10"/>
        <end position="154"/>
    </location>
</feature>
<dbReference type="InterPro" id="IPR055343">
    <property type="entry name" value="CREG_beta-barrel"/>
</dbReference>
<dbReference type="Gene3D" id="2.30.110.10">
    <property type="entry name" value="Electron Transport, Fmn-binding Protein, Chain A"/>
    <property type="match status" value="1"/>
</dbReference>
<accession>A0ABV3L3I1</accession>
<dbReference type="EMBL" id="JBFBVU010000003">
    <property type="protein sequence ID" value="MEV8466043.1"/>
    <property type="molecule type" value="Genomic_DNA"/>
</dbReference>
<protein>
    <submittedName>
        <fullName evidence="2">Pyridoxamine 5'-phosphate oxidase family protein</fullName>
    </submittedName>
</protein>
<dbReference type="InterPro" id="IPR012349">
    <property type="entry name" value="Split_barrel_FMN-bd"/>
</dbReference>
<dbReference type="SUPFAM" id="SSF50475">
    <property type="entry name" value="FMN-binding split barrel"/>
    <property type="match status" value="1"/>
</dbReference>
<evidence type="ECO:0000259" key="1">
    <source>
        <dbReference type="Pfam" id="PF13883"/>
    </source>
</evidence>
<dbReference type="Proteomes" id="UP001553161">
    <property type="component" value="Unassembled WGS sequence"/>
</dbReference>
<dbReference type="Pfam" id="PF13883">
    <property type="entry name" value="CREG_beta-barrel"/>
    <property type="match status" value="1"/>
</dbReference>
<sequence>MPKSSPIRPTDDQARTLARRLLAEMRFAALAVLHPGTGLPEVTRVALIAGPEGAPLSLVSDLSAHTRALRVNPAASLLVGEPGDRGDPLTHPRMTLACTAHFIGHGDPEHADLRAHYLRVLPKAKLYVDFADFSFLRFSVTGAALNGGFGKAFHLGPQDLGL</sequence>
<proteinExistence type="predicted"/>
<evidence type="ECO:0000313" key="3">
    <source>
        <dbReference type="Proteomes" id="UP001553161"/>
    </source>
</evidence>
<organism evidence="2 3">
    <name type="scientific">Meridianimarinicoccus marinus</name>
    <dbReference type="NCBI Taxonomy" id="3231483"/>
    <lineage>
        <taxon>Bacteria</taxon>
        <taxon>Pseudomonadati</taxon>
        <taxon>Pseudomonadota</taxon>
        <taxon>Alphaproteobacteria</taxon>
        <taxon>Rhodobacterales</taxon>
        <taxon>Paracoccaceae</taxon>
        <taxon>Meridianimarinicoccus</taxon>
    </lineage>
</organism>
<reference evidence="2 3" key="1">
    <citation type="submission" date="2024-07" db="EMBL/GenBank/DDBJ databases">
        <authorList>
            <person name="Kang M."/>
        </authorList>
    </citation>
    <scope>NUCLEOTIDE SEQUENCE [LARGE SCALE GENOMIC DNA]</scope>
    <source>
        <strain evidence="2 3">DFM31</strain>
    </source>
</reference>
<dbReference type="RefSeq" id="WP_366191850.1">
    <property type="nucleotide sequence ID" value="NZ_JBFBVU010000003.1"/>
</dbReference>
<comment type="caution">
    <text evidence="2">The sequence shown here is derived from an EMBL/GenBank/DDBJ whole genome shotgun (WGS) entry which is preliminary data.</text>
</comment>
<keyword evidence="3" id="KW-1185">Reference proteome</keyword>